<keyword evidence="2" id="KW-1185">Reference proteome</keyword>
<dbReference type="EMBL" id="JAHRIN010052743">
    <property type="protein sequence ID" value="MEQ2210265.1"/>
    <property type="molecule type" value="Genomic_DNA"/>
</dbReference>
<name>A0ABV0RQ16_9TELE</name>
<gene>
    <name evidence="1" type="ORF">XENOCAPTIV_010731</name>
</gene>
<evidence type="ECO:0000313" key="1">
    <source>
        <dbReference type="EMBL" id="MEQ2210265.1"/>
    </source>
</evidence>
<proteinExistence type="predicted"/>
<dbReference type="Proteomes" id="UP001434883">
    <property type="component" value="Unassembled WGS sequence"/>
</dbReference>
<sequence length="122" mass="13479">MESPGLQLATADCFFINSFCAAELLLSLTAFSLGTRGRYSAPPLFRARRGIDENSVSSRLPQLGSSNRTFRFPTQLNRLKGLSSISVMGAFRRNVIKLSNSSKKNLILWSLHQRWLESGAAA</sequence>
<comment type="caution">
    <text evidence="1">The sequence shown here is derived from an EMBL/GenBank/DDBJ whole genome shotgun (WGS) entry which is preliminary data.</text>
</comment>
<evidence type="ECO:0000313" key="2">
    <source>
        <dbReference type="Proteomes" id="UP001434883"/>
    </source>
</evidence>
<accession>A0ABV0RQ16</accession>
<protein>
    <submittedName>
        <fullName evidence="1">Uncharacterized protein</fullName>
    </submittedName>
</protein>
<reference evidence="1 2" key="1">
    <citation type="submission" date="2021-06" db="EMBL/GenBank/DDBJ databases">
        <authorList>
            <person name="Palmer J.M."/>
        </authorList>
    </citation>
    <scope>NUCLEOTIDE SEQUENCE [LARGE SCALE GENOMIC DNA]</scope>
    <source>
        <strain evidence="1 2">XC_2019</strain>
        <tissue evidence="1">Muscle</tissue>
    </source>
</reference>
<organism evidence="1 2">
    <name type="scientific">Xenoophorus captivus</name>
    <dbReference type="NCBI Taxonomy" id="1517983"/>
    <lineage>
        <taxon>Eukaryota</taxon>
        <taxon>Metazoa</taxon>
        <taxon>Chordata</taxon>
        <taxon>Craniata</taxon>
        <taxon>Vertebrata</taxon>
        <taxon>Euteleostomi</taxon>
        <taxon>Actinopterygii</taxon>
        <taxon>Neopterygii</taxon>
        <taxon>Teleostei</taxon>
        <taxon>Neoteleostei</taxon>
        <taxon>Acanthomorphata</taxon>
        <taxon>Ovalentaria</taxon>
        <taxon>Atherinomorphae</taxon>
        <taxon>Cyprinodontiformes</taxon>
        <taxon>Goodeidae</taxon>
        <taxon>Xenoophorus</taxon>
    </lineage>
</organism>